<sequence>MHSTSPQYLGFGRCADTSICSASTRLTPAKSASAVHREADVLNGTPAAHSQLSQSWLAHRGSRPRLPRRLARLTTGACQWARLAHRRQTPTSAPAPVHRGNVPFVCPHTGRDLSDYLGVSTALAAVLHHHLIHEESDPHFSRNYDETIRAHADIVPIRCRDLLESVSSGYEMLGACALGLWRAPHVVPSSLALVGIVERARRHRIHALSGSSRVFCDAGCIFGVVRAALPASSSPPAPPSLRSAVERPSSP</sequence>
<name>A0AAD6ZLS4_9AGAR</name>
<evidence type="ECO:0000256" key="1">
    <source>
        <dbReference type="SAM" id="MobiDB-lite"/>
    </source>
</evidence>
<evidence type="ECO:0000313" key="2">
    <source>
        <dbReference type="EMBL" id="KAJ7327890.1"/>
    </source>
</evidence>
<dbReference type="AlphaFoldDB" id="A0AAD6ZLS4"/>
<keyword evidence="3" id="KW-1185">Reference proteome</keyword>
<protein>
    <submittedName>
        <fullName evidence="2">Uncharacterized protein</fullName>
    </submittedName>
</protein>
<dbReference type="EMBL" id="JARIHO010000040">
    <property type="protein sequence ID" value="KAJ7327890.1"/>
    <property type="molecule type" value="Genomic_DNA"/>
</dbReference>
<feature type="region of interest" description="Disordered" evidence="1">
    <location>
        <begin position="231"/>
        <end position="251"/>
    </location>
</feature>
<reference evidence="2" key="1">
    <citation type="submission" date="2023-03" db="EMBL/GenBank/DDBJ databases">
        <title>Massive genome expansion in bonnet fungi (Mycena s.s.) driven by repeated elements and novel gene families across ecological guilds.</title>
        <authorList>
            <consortium name="Lawrence Berkeley National Laboratory"/>
            <person name="Harder C.B."/>
            <person name="Miyauchi S."/>
            <person name="Viragh M."/>
            <person name="Kuo A."/>
            <person name="Thoen E."/>
            <person name="Andreopoulos B."/>
            <person name="Lu D."/>
            <person name="Skrede I."/>
            <person name="Drula E."/>
            <person name="Henrissat B."/>
            <person name="Morin E."/>
            <person name="Kohler A."/>
            <person name="Barry K."/>
            <person name="LaButti K."/>
            <person name="Morin E."/>
            <person name="Salamov A."/>
            <person name="Lipzen A."/>
            <person name="Mereny Z."/>
            <person name="Hegedus B."/>
            <person name="Baldrian P."/>
            <person name="Stursova M."/>
            <person name="Weitz H."/>
            <person name="Taylor A."/>
            <person name="Grigoriev I.V."/>
            <person name="Nagy L.G."/>
            <person name="Martin F."/>
            <person name="Kauserud H."/>
        </authorList>
    </citation>
    <scope>NUCLEOTIDE SEQUENCE</scope>
    <source>
        <strain evidence="2">CBHHK002</strain>
    </source>
</reference>
<organism evidence="2 3">
    <name type="scientific">Mycena albidolilacea</name>
    <dbReference type="NCBI Taxonomy" id="1033008"/>
    <lineage>
        <taxon>Eukaryota</taxon>
        <taxon>Fungi</taxon>
        <taxon>Dikarya</taxon>
        <taxon>Basidiomycota</taxon>
        <taxon>Agaricomycotina</taxon>
        <taxon>Agaricomycetes</taxon>
        <taxon>Agaricomycetidae</taxon>
        <taxon>Agaricales</taxon>
        <taxon>Marasmiineae</taxon>
        <taxon>Mycenaceae</taxon>
        <taxon>Mycena</taxon>
    </lineage>
</organism>
<gene>
    <name evidence="2" type="ORF">DFH08DRAFT_967683</name>
</gene>
<dbReference type="Proteomes" id="UP001218218">
    <property type="component" value="Unassembled WGS sequence"/>
</dbReference>
<proteinExistence type="predicted"/>
<accession>A0AAD6ZLS4</accession>
<comment type="caution">
    <text evidence="2">The sequence shown here is derived from an EMBL/GenBank/DDBJ whole genome shotgun (WGS) entry which is preliminary data.</text>
</comment>
<evidence type="ECO:0000313" key="3">
    <source>
        <dbReference type="Proteomes" id="UP001218218"/>
    </source>
</evidence>